<dbReference type="AlphaFoldDB" id="A0A5N1JH06"/>
<accession>A0A5N1JH06</accession>
<gene>
    <name evidence="1" type="ORF">F0P93_15825</name>
</gene>
<comment type="caution">
    <text evidence="1">The sequence shown here is derived from an EMBL/GenBank/DDBJ whole genome shotgun (WGS) entry which is preliminary data.</text>
</comment>
<dbReference type="Proteomes" id="UP000326344">
    <property type="component" value="Unassembled WGS sequence"/>
</dbReference>
<proteinExistence type="predicted"/>
<keyword evidence="2" id="KW-1185">Reference proteome</keyword>
<protein>
    <submittedName>
        <fullName evidence="1">DUF4258 domain-containing protein</fullName>
    </submittedName>
</protein>
<evidence type="ECO:0000313" key="1">
    <source>
        <dbReference type="EMBL" id="KAA9354079.1"/>
    </source>
</evidence>
<reference evidence="1 2" key="1">
    <citation type="submission" date="2019-09" db="EMBL/GenBank/DDBJ databases">
        <title>Genome Sequence of Larkinella sp MA1.</title>
        <authorList>
            <person name="Srinivasan S."/>
        </authorList>
    </citation>
    <scope>NUCLEOTIDE SEQUENCE [LARGE SCALE GENOMIC DNA]</scope>
    <source>
        <strain evidence="1 2">MA1</strain>
    </source>
</reference>
<sequence>MNRSFELSRHAIEQMSLRGISLEVVNTILENPDKIIPDGIGQVIYQSTVLLSGKNYLVRIFVNSEKTPNLVKTVYRTSKLSKYV</sequence>
<dbReference type="InterPro" id="IPR025354">
    <property type="entry name" value="DUF4258"/>
</dbReference>
<dbReference type="Pfam" id="PF14076">
    <property type="entry name" value="DUF4258"/>
    <property type="match status" value="1"/>
</dbReference>
<dbReference type="RefSeq" id="WP_150877498.1">
    <property type="nucleotide sequence ID" value="NZ_VTWS01000003.1"/>
</dbReference>
<organism evidence="1 2">
    <name type="scientific">Larkinella humicola</name>
    <dbReference type="NCBI Taxonomy" id="2607654"/>
    <lineage>
        <taxon>Bacteria</taxon>
        <taxon>Pseudomonadati</taxon>
        <taxon>Bacteroidota</taxon>
        <taxon>Cytophagia</taxon>
        <taxon>Cytophagales</taxon>
        <taxon>Spirosomataceae</taxon>
        <taxon>Larkinella</taxon>
    </lineage>
</organism>
<dbReference type="EMBL" id="VTWS01000003">
    <property type="protein sequence ID" value="KAA9354079.1"/>
    <property type="molecule type" value="Genomic_DNA"/>
</dbReference>
<name>A0A5N1JH06_9BACT</name>
<evidence type="ECO:0000313" key="2">
    <source>
        <dbReference type="Proteomes" id="UP000326344"/>
    </source>
</evidence>